<sequence>MDKLPLEVFHSIIEYAVEDNPLQDTFGARLVNRHWNDVVTKELIRSPRLEGREGLHLEFDERNVSANYSWASFPYRLKMLYLMHRVKHHEKNPCHFTTWMQEMRQFAEAWDGDDEENWQKTLLKLLDIATASNAGTRFLYHLSPDSPELEPIEITPYRNIPNLHWVKPFEPLEKTFKIMLAFHAIHHGNTRDLFRLLREGHDLTARSTRFRLSALGDNATVNAVASEEIADILCKFGGPFRLCSCGSSYVFFESTSLDAMIDSGNRKKLERRLKTLHTRFRGFLPAVLKGARRRAEENYIRAKVADADDSQAEQLARWLDTDNYLAAEMTKIRHEIRDAVIEDISRFQDYYRRDHPAAVRDAEYDTGFSFV</sequence>
<evidence type="ECO:0000313" key="2">
    <source>
        <dbReference type="Proteomes" id="UP000256690"/>
    </source>
</evidence>
<dbReference type="GeneID" id="38118276"/>
<evidence type="ECO:0008006" key="3">
    <source>
        <dbReference type="Google" id="ProtNLM"/>
    </source>
</evidence>
<gene>
    <name evidence="1" type="ORF">DSM5745_07906</name>
</gene>
<reference evidence="1 2" key="1">
    <citation type="journal article" date="2018" name="IMA Fungus">
        <title>IMA Genome-F 9: Draft genome sequence of Annulohypoxylon stygium, Aspergillus mulundensis, Berkeleyomyces basicola (syn. Thielaviopsis basicola), Ceratocystis smalleyi, two Cercospora beticola strains, Coleophoma cylindrospora, Fusarium fracticaudum, Phialophora cf. hyalina, and Morchella septimelata.</title>
        <authorList>
            <person name="Wingfield B.D."/>
            <person name="Bills G.F."/>
            <person name="Dong Y."/>
            <person name="Huang W."/>
            <person name="Nel W.J."/>
            <person name="Swalarsk-Parry B.S."/>
            <person name="Vaghefi N."/>
            <person name="Wilken P.M."/>
            <person name="An Z."/>
            <person name="de Beer Z.W."/>
            <person name="De Vos L."/>
            <person name="Chen L."/>
            <person name="Duong T.A."/>
            <person name="Gao Y."/>
            <person name="Hammerbacher A."/>
            <person name="Kikkert J.R."/>
            <person name="Li Y."/>
            <person name="Li H."/>
            <person name="Li K."/>
            <person name="Li Q."/>
            <person name="Liu X."/>
            <person name="Ma X."/>
            <person name="Naidoo K."/>
            <person name="Pethybridge S.J."/>
            <person name="Sun J."/>
            <person name="Steenkamp E.T."/>
            <person name="van der Nest M.A."/>
            <person name="van Wyk S."/>
            <person name="Wingfield M.J."/>
            <person name="Xiong C."/>
            <person name="Yue Q."/>
            <person name="Zhang X."/>
        </authorList>
    </citation>
    <scope>NUCLEOTIDE SEQUENCE [LARGE SCALE GENOMIC DNA]</scope>
    <source>
        <strain evidence="1 2">DSM 5745</strain>
    </source>
</reference>
<evidence type="ECO:0000313" key="1">
    <source>
        <dbReference type="EMBL" id="RDW72734.1"/>
    </source>
</evidence>
<name>A0A3D8RFT6_9EURO</name>
<dbReference type="OrthoDB" id="444631at2759"/>
<dbReference type="RefSeq" id="XP_026601954.1">
    <property type="nucleotide sequence ID" value="XM_026749922.1"/>
</dbReference>
<dbReference type="EMBL" id="PVWQ01000009">
    <property type="protein sequence ID" value="RDW72734.1"/>
    <property type="molecule type" value="Genomic_DNA"/>
</dbReference>
<organism evidence="1 2">
    <name type="scientific">Aspergillus mulundensis</name>
    <dbReference type="NCBI Taxonomy" id="1810919"/>
    <lineage>
        <taxon>Eukaryota</taxon>
        <taxon>Fungi</taxon>
        <taxon>Dikarya</taxon>
        <taxon>Ascomycota</taxon>
        <taxon>Pezizomycotina</taxon>
        <taxon>Eurotiomycetes</taxon>
        <taxon>Eurotiomycetidae</taxon>
        <taxon>Eurotiales</taxon>
        <taxon>Aspergillaceae</taxon>
        <taxon>Aspergillus</taxon>
        <taxon>Aspergillus subgen. Nidulantes</taxon>
    </lineage>
</organism>
<protein>
    <recommendedName>
        <fullName evidence="3">F-box domain-containing protein</fullName>
    </recommendedName>
</protein>
<keyword evidence="2" id="KW-1185">Reference proteome</keyword>
<dbReference type="Proteomes" id="UP000256690">
    <property type="component" value="Unassembled WGS sequence"/>
</dbReference>
<accession>A0A3D8RFT6</accession>
<proteinExistence type="predicted"/>
<dbReference type="AlphaFoldDB" id="A0A3D8RFT6"/>
<comment type="caution">
    <text evidence="1">The sequence shown here is derived from an EMBL/GenBank/DDBJ whole genome shotgun (WGS) entry which is preliminary data.</text>
</comment>